<keyword evidence="2" id="KW-1185">Reference proteome</keyword>
<dbReference type="PaxDb" id="65489-OBART07G01920.1"/>
<dbReference type="EnsemblPlants" id="OBART07G01920.1">
    <property type="protein sequence ID" value="OBART07G01920.1"/>
    <property type="gene ID" value="OBART07G01920"/>
</dbReference>
<dbReference type="HOGENOM" id="CLU_835156_0_0_1"/>
<protein>
    <recommendedName>
        <fullName evidence="3">FBD domain-containing protein</fullName>
    </recommendedName>
</protein>
<accession>A0A0D3GLW8</accession>
<dbReference type="AlphaFoldDB" id="A0A0D3GLW8"/>
<dbReference type="Gramene" id="OBART07G01920.1">
    <property type="protein sequence ID" value="OBART07G01920.1"/>
    <property type="gene ID" value="OBART07G01920"/>
</dbReference>
<dbReference type="Proteomes" id="UP000026960">
    <property type="component" value="Chromosome 7"/>
</dbReference>
<dbReference type="STRING" id="65489.A0A0D3GLW8"/>
<proteinExistence type="predicted"/>
<reference evidence="1" key="2">
    <citation type="submission" date="2015-03" db="UniProtKB">
        <authorList>
            <consortium name="EnsemblPlants"/>
        </authorList>
    </citation>
    <scope>IDENTIFICATION</scope>
</reference>
<name>A0A0D3GLW8_9ORYZ</name>
<evidence type="ECO:0008006" key="3">
    <source>
        <dbReference type="Google" id="ProtNLM"/>
    </source>
</evidence>
<reference evidence="1" key="1">
    <citation type="journal article" date="2009" name="Rice">
        <title>De Novo Next Generation Sequencing of Plant Genomes.</title>
        <authorList>
            <person name="Rounsley S."/>
            <person name="Marri P.R."/>
            <person name="Yu Y."/>
            <person name="He R."/>
            <person name="Sisneros N."/>
            <person name="Goicoechea J.L."/>
            <person name="Lee S.J."/>
            <person name="Angelova A."/>
            <person name="Kudrna D."/>
            <person name="Luo M."/>
            <person name="Affourtit J."/>
            <person name="Desany B."/>
            <person name="Knight J."/>
            <person name="Niazi F."/>
            <person name="Egholm M."/>
            <person name="Wing R.A."/>
        </authorList>
    </citation>
    <scope>NUCLEOTIDE SEQUENCE [LARGE SCALE GENOMIC DNA]</scope>
    <source>
        <strain evidence="1">cv. IRGC 105608</strain>
    </source>
</reference>
<organism evidence="1">
    <name type="scientific">Oryza barthii</name>
    <dbReference type="NCBI Taxonomy" id="65489"/>
    <lineage>
        <taxon>Eukaryota</taxon>
        <taxon>Viridiplantae</taxon>
        <taxon>Streptophyta</taxon>
        <taxon>Embryophyta</taxon>
        <taxon>Tracheophyta</taxon>
        <taxon>Spermatophyta</taxon>
        <taxon>Magnoliopsida</taxon>
        <taxon>Liliopsida</taxon>
        <taxon>Poales</taxon>
        <taxon>Poaceae</taxon>
        <taxon>BOP clade</taxon>
        <taxon>Oryzoideae</taxon>
        <taxon>Oryzeae</taxon>
        <taxon>Oryzinae</taxon>
        <taxon>Oryza</taxon>
    </lineage>
</organism>
<evidence type="ECO:0000313" key="1">
    <source>
        <dbReference type="EnsemblPlants" id="OBART07G01920.1"/>
    </source>
</evidence>
<evidence type="ECO:0000313" key="2">
    <source>
        <dbReference type="Proteomes" id="UP000026960"/>
    </source>
</evidence>
<sequence length="333" mass="37717">MPELRLRRSAWTSSPTSAVALVDGALAGYSAPTLRLLDIDVCDARIAAATHCPRLEELYLITAGKVEEVAHTGDMDRYEYTQLGRHLRRLEIDLTSPMAAFLGRLDTVGELSLHLAFQSEISEWSRQFEKLVEEMSKLPDCEALEICPAFNHSHGFLPIAMHLLGRFAGIRKLSVNLWWVKPPCPPELVSYCPCRTLTDDLFTDNNIIMLCHLEEIEIDEFRGRDEQVEFVNQLLRCDVPLLERVVFNVPSCCLPESEEIIREKIHGKLRGDKIKMNVSLYNFSKEGDYSNYFLQSNESSDDSATFIDDSNGKQSPLLSLLCLLYCKSRVGLN</sequence>